<dbReference type="RefSeq" id="WP_014021661.1">
    <property type="nucleotide sequence ID" value="NC_015914.1"/>
</dbReference>
<feature type="domain" description="Sulfatase N-terminal" evidence="3">
    <location>
        <begin position="39"/>
        <end position="359"/>
    </location>
</feature>
<dbReference type="PANTHER" id="PTHR42693">
    <property type="entry name" value="ARYLSULFATASE FAMILY MEMBER"/>
    <property type="match status" value="1"/>
</dbReference>
<reference evidence="5" key="1">
    <citation type="submission" date="2011-07" db="EMBL/GenBank/DDBJ databases">
        <title>The complete genome of Cyclobacterium marinum DSM 745.</title>
        <authorList>
            <person name="Lucas S."/>
            <person name="Han J."/>
            <person name="Lapidus A."/>
            <person name="Bruce D."/>
            <person name="Goodwin L."/>
            <person name="Pitluck S."/>
            <person name="Peters L."/>
            <person name="Kyrpides N."/>
            <person name="Mavromatis K."/>
            <person name="Ivanova N."/>
            <person name="Ovchinnikova G."/>
            <person name="Chertkov O."/>
            <person name="Detter J.C."/>
            <person name="Tapia R."/>
            <person name="Han C."/>
            <person name="Land M."/>
            <person name="Hauser L."/>
            <person name="Markowitz V."/>
            <person name="Cheng J.-F."/>
            <person name="Hugenholtz P."/>
            <person name="Woyke T."/>
            <person name="Wu D."/>
            <person name="Tindall B."/>
            <person name="Schuetze A."/>
            <person name="Brambilla E."/>
            <person name="Klenk H.-P."/>
            <person name="Eisen J.A."/>
        </authorList>
    </citation>
    <scope>NUCLEOTIDE SEQUENCE [LARGE SCALE GENOMIC DNA]</scope>
    <source>
        <strain evidence="5">ATCC 25205 / DSM 745 / LMG 13164 / NCIMB 1802</strain>
    </source>
</reference>
<protein>
    <submittedName>
        <fullName evidence="4">Sulfatase</fullName>
    </submittedName>
</protein>
<evidence type="ECO:0000256" key="1">
    <source>
        <dbReference type="ARBA" id="ARBA00008779"/>
    </source>
</evidence>
<dbReference type="EMBL" id="CP002955">
    <property type="protein sequence ID" value="AEL27375.1"/>
    <property type="molecule type" value="Genomic_DNA"/>
</dbReference>
<sequence>MIFIYIRNIHFHYVKILHLPTCFIWLCNHSFWAKKNCKPNFVVIFTDDQTFRAIGYNNSEVLTPNLDNLAKKGLIFNKAFTSTPVCAASRASVFTGLYPQTNGTVALDRNSFIKNIVNENKFNTMAEFLQDEGYTTYFSGKSHLGNPQDYGFRFGYESNSFNDEIAFKEMSNFIEKEDFGEQPFFIWLAPRQPHVPLKPAQQWLELYPFENISIEKNFLNTPEQESVFNQGLPGEHFYRDSDYTNNYKNLPAGPPRSTEVITEFTKAYYATITHLDFQIGYFINQLKESGHMENTVFIFLSDNGYLLGNHGLGNKLTMHEESVRIPMFIYWDQLKIDVHESEALVSSTDVLPTILNIAGLPIPEYLHGKSVLPILKDPSVSINDFIASESVGVGGKVGTGHRMIRSPEWKYIITDINDELLFNLSDDPYELNNLIDNDAYESILVKLKGYYQEWRDLVGDEKLIP</sequence>
<dbReference type="STRING" id="880070.Cycma_3662"/>
<dbReference type="eggNOG" id="COG3119">
    <property type="taxonomic scope" value="Bacteria"/>
</dbReference>
<evidence type="ECO:0000259" key="3">
    <source>
        <dbReference type="Pfam" id="PF00884"/>
    </source>
</evidence>
<dbReference type="Pfam" id="PF00884">
    <property type="entry name" value="Sulfatase"/>
    <property type="match status" value="1"/>
</dbReference>
<keyword evidence="2" id="KW-0378">Hydrolase</keyword>
<dbReference type="HOGENOM" id="CLU_006332_9_3_10"/>
<accession>G0J1I0</accession>
<dbReference type="SUPFAM" id="SSF53649">
    <property type="entry name" value="Alkaline phosphatase-like"/>
    <property type="match status" value="1"/>
</dbReference>
<dbReference type="InterPro" id="IPR050738">
    <property type="entry name" value="Sulfatase"/>
</dbReference>
<gene>
    <name evidence="4" type="ordered locus">Cycma_3662</name>
</gene>
<evidence type="ECO:0000256" key="2">
    <source>
        <dbReference type="ARBA" id="ARBA00022801"/>
    </source>
</evidence>
<dbReference type="InterPro" id="IPR000917">
    <property type="entry name" value="Sulfatase_N"/>
</dbReference>
<dbReference type="InterPro" id="IPR017850">
    <property type="entry name" value="Alkaline_phosphatase_core_sf"/>
</dbReference>
<evidence type="ECO:0000313" key="5">
    <source>
        <dbReference type="Proteomes" id="UP000001635"/>
    </source>
</evidence>
<dbReference type="PANTHER" id="PTHR42693:SF53">
    <property type="entry name" value="ENDO-4-O-SULFATASE"/>
    <property type="match status" value="1"/>
</dbReference>
<dbReference type="KEGG" id="cmr:Cycma_3662"/>
<dbReference type="GO" id="GO:0004065">
    <property type="term" value="F:arylsulfatase activity"/>
    <property type="evidence" value="ECO:0007669"/>
    <property type="project" value="TreeGrafter"/>
</dbReference>
<dbReference type="Gene3D" id="3.40.720.10">
    <property type="entry name" value="Alkaline Phosphatase, subunit A"/>
    <property type="match status" value="1"/>
</dbReference>
<organism evidence="4 5">
    <name type="scientific">Cyclobacterium marinum (strain ATCC 25205 / DSM 745 / LMG 13164 / NCIMB 1802)</name>
    <name type="common">Flectobacillus marinus</name>
    <dbReference type="NCBI Taxonomy" id="880070"/>
    <lineage>
        <taxon>Bacteria</taxon>
        <taxon>Pseudomonadati</taxon>
        <taxon>Bacteroidota</taxon>
        <taxon>Cytophagia</taxon>
        <taxon>Cytophagales</taxon>
        <taxon>Cyclobacteriaceae</taxon>
        <taxon>Cyclobacterium</taxon>
    </lineage>
</organism>
<evidence type="ECO:0000313" key="4">
    <source>
        <dbReference type="EMBL" id="AEL27375.1"/>
    </source>
</evidence>
<keyword evidence="5" id="KW-1185">Reference proteome</keyword>
<dbReference type="Proteomes" id="UP000001635">
    <property type="component" value="Chromosome"/>
</dbReference>
<name>G0J1I0_CYCMS</name>
<dbReference type="AlphaFoldDB" id="G0J1I0"/>
<dbReference type="OrthoDB" id="9789742at2"/>
<proteinExistence type="inferred from homology"/>
<comment type="similarity">
    <text evidence="1">Belongs to the sulfatase family.</text>
</comment>